<dbReference type="RefSeq" id="WP_310057278.1">
    <property type="nucleotide sequence ID" value="NZ_JAVDVY010000001.1"/>
</dbReference>
<evidence type="ECO:0008006" key="4">
    <source>
        <dbReference type="Google" id="ProtNLM"/>
    </source>
</evidence>
<dbReference type="Pfam" id="PF08238">
    <property type="entry name" value="Sel1"/>
    <property type="match status" value="1"/>
</dbReference>
<comment type="caution">
    <text evidence="2">The sequence shown here is derived from an EMBL/GenBank/DDBJ whole genome shotgun (WGS) entry which is preliminary data.</text>
</comment>
<dbReference type="SMART" id="SM00671">
    <property type="entry name" value="SEL1"/>
    <property type="match status" value="1"/>
</dbReference>
<keyword evidence="3" id="KW-1185">Reference proteome</keyword>
<protein>
    <recommendedName>
        <fullName evidence="4">Sel1 repeat family protein</fullName>
    </recommendedName>
</protein>
<reference evidence="2 3" key="1">
    <citation type="submission" date="2023-07" db="EMBL/GenBank/DDBJ databases">
        <title>Sorghum-associated microbial communities from plants grown in Nebraska, USA.</title>
        <authorList>
            <person name="Schachtman D."/>
        </authorList>
    </citation>
    <scope>NUCLEOTIDE SEQUENCE [LARGE SCALE GENOMIC DNA]</scope>
    <source>
        <strain evidence="2 3">BE198</strain>
    </source>
</reference>
<evidence type="ECO:0000256" key="1">
    <source>
        <dbReference type="SAM" id="SignalP"/>
    </source>
</evidence>
<keyword evidence="1" id="KW-0732">Signal</keyword>
<feature type="signal peptide" evidence="1">
    <location>
        <begin position="1"/>
        <end position="24"/>
    </location>
</feature>
<sequence length="260" mass="28604">MNTYCRKGAWLAVMLGLAAFGASAEQSSTQEPLKLVTPDFMGVDGELKGAIGHPNEEWRLHGLKSYLSGHYDEAVTRFERAAFYADKYSQHYLSLIYWYGEGVPVDKARAYIWADLAAERGSVPLLAIREKMWAGLTPQEQQQVTSLGPDYYARYGDETAQPRAETEIRRFARSMTGSRLGYRNQQIDITQGGPIQGTFGNSTSGMMTASANSAGTVEGDEFYSAERTQMDTYWAAQDAELGNRGSVGIGPVAPARNTKP</sequence>
<dbReference type="InterPro" id="IPR011990">
    <property type="entry name" value="TPR-like_helical_dom_sf"/>
</dbReference>
<name>A0ABU1W6I7_9GAMM</name>
<gene>
    <name evidence="2" type="ORF">J2X06_000273</name>
</gene>
<dbReference type="EMBL" id="JAVDVY010000001">
    <property type="protein sequence ID" value="MDR7133089.1"/>
    <property type="molecule type" value="Genomic_DNA"/>
</dbReference>
<organism evidence="2 3">
    <name type="scientific">Lysobacter niastensis</name>
    <dbReference type="NCBI Taxonomy" id="380629"/>
    <lineage>
        <taxon>Bacteria</taxon>
        <taxon>Pseudomonadati</taxon>
        <taxon>Pseudomonadota</taxon>
        <taxon>Gammaproteobacteria</taxon>
        <taxon>Lysobacterales</taxon>
        <taxon>Lysobacteraceae</taxon>
        <taxon>Lysobacter</taxon>
    </lineage>
</organism>
<dbReference type="Gene3D" id="1.25.40.10">
    <property type="entry name" value="Tetratricopeptide repeat domain"/>
    <property type="match status" value="1"/>
</dbReference>
<dbReference type="SUPFAM" id="SSF81901">
    <property type="entry name" value="HCP-like"/>
    <property type="match status" value="1"/>
</dbReference>
<evidence type="ECO:0000313" key="2">
    <source>
        <dbReference type="EMBL" id="MDR7133089.1"/>
    </source>
</evidence>
<dbReference type="InterPro" id="IPR006597">
    <property type="entry name" value="Sel1-like"/>
</dbReference>
<dbReference type="Proteomes" id="UP001251524">
    <property type="component" value="Unassembled WGS sequence"/>
</dbReference>
<feature type="chain" id="PRO_5046589289" description="Sel1 repeat family protein" evidence="1">
    <location>
        <begin position="25"/>
        <end position="260"/>
    </location>
</feature>
<accession>A0ABU1W6I7</accession>
<evidence type="ECO:0000313" key="3">
    <source>
        <dbReference type="Proteomes" id="UP001251524"/>
    </source>
</evidence>
<proteinExistence type="predicted"/>